<evidence type="ECO:0000313" key="11">
    <source>
        <dbReference type="EMBL" id="KAE9305784.1"/>
    </source>
</evidence>
<evidence type="ECO:0000313" key="13">
    <source>
        <dbReference type="Proteomes" id="UP000433483"/>
    </source>
</evidence>
<dbReference type="EMBL" id="QXFX01001948">
    <property type="protein sequence ID" value="KAE9082649.1"/>
    <property type="molecule type" value="Genomic_DNA"/>
</dbReference>
<evidence type="ECO:0000313" key="5">
    <source>
        <dbReference type="EMBL" id="KAE9082649.1"/>
    </source>
</evidence>
<dbReference type="Proteomes" id="UP000460718">
    <property type="component" value="Unassembled WGS sequence"/>
</dbReference>
<evidence type="ECO:0000256" key="1">
    <source>
        <dbReference type="SAM" id="MobiDB-lite"/>
    </source>
</evidence>
<evidence type="ECO:0000313" key="21">
    <source>
        <dbReference type="Proteomes" id="UP000488956"/>
    </source>
</evidence>
<accession>A0A6A3X329</accession>
<dbReference type="Proteomes" id="UP000486351">
    <property type="component" value="Unassembled WGS sequence"/>
</dbReference>
<evidence type="ECO:0000313" key="14">
    <source>
        <dbReference type="Proteomes" id="UP000437068"/>
    </source>
</evidence>
<gene>
    <name evidence="10" type="ORF">PF001_g21307</name>
    <name evidence="9" type="ORF">PF002_g23243</name>
    <name evidence="8" type="ORF">PF004_g21046</name>
    <name evidence="7" type="ORF">PF005_g22253</name>
    <name evidence="6" type="ORF">PF006_g21262</name>
    <name evidence="4" type="ORF">PF007_g22226</name>
    <name evidence="11" type="ORF">PF008_g21638</name>
    <name evidence="2" type="ORF">PF009_g23059</name>
    <name evidence="5" type="ORF">PF010_g21505</name>
    <name evidence="3" type="ORF">PF011_g20867</name>
</gene>
<dbReference type="EMBL" id="QXFZ01001961">
    <property type="protein sequence ID" value="KAE9082622.1"/>
    <property type="molecule type" value="Genomic_DNA"/>
</dbReference>
<proteinExistence type="predicted"/>
<dbReference type="EMBL" id="QXGA01001945">
    <property type="protein sequence ID" value="KAE9106860.1"/>
    <property type="molecule type" value="Genomic_DNA"/>
</dbReference>
<dbReference type="Proteomes" id="UP000488956">
    <property type="component" value="Unassembled WGS sequence"/>
</dbReference>
<dbReference type="EMBL" id="QXGD01001975">
    <property type="protein sequence ID" value="KAE9195712.1"/>
    <property type="molecule type" value="Genomic_DNA"/>
</dbReference>
<dbReference type="Proteomes" id="UP000441208">
    <property type="component" value="Unassembled WGS sequence"/>
</dbReference>
<evidence type="ECO:0000313" key="10">
    <source>
        <dbReference type="EMBL" id="KAE9286740.1"/>
    </source>
</evidence>
<evidence type="ECO:0000313" key="12">
    <source>
        <dbReference type="Proteomes" id="UP000429523"/>
    </source>
</evidence>
<feature type="region of interest" description="Disordered" evidence="1">
    <location>
        <begin position="1"/>
        <end position="27"/>
    </location>
</feature>
<dbReference type="Proteomes" id="UP000476176">
    <property type="component" value="Unassembled WGS sequence"/>
</dbReference>
<feature type="compositionally biased region" description="Polar residues" evidence="1">
    <location>
        <begin position="1"/>
        <end position="11"/>
    </location>
</feature>
<reference evidence="12 13" key="1">
    <citation type="submission" date="2018-08" db="EMBL/GenBank/DDBJ databases">
        <title>Genomic investigation of the strawberry pathogen Phytophthora fragariae indicates pathogenicity is determined by transcriptional variation in three key races.</title>
        <authorList>
            <person name="Adams T.M."/>
            <person name="Armitage A.D."/>
            <person name="Sobczyk M.K."/>
            <person name="Bates H.J."/>
            <person name="Dunwell J.M."/>
            <person name="Nellist C.F."/>
            <person name="Harrison R.J."/>
        </authorList>
    </citation>
    <scope>NUCLEOTIDE SEQUENCE [LARGE SCALE GENOMIC DNA]</scope>
    <source>
        <strain evidence="10 14">A4</strain>
        <strain evidence="9 15">BC-1</strain>
        <strain evidence="8 19">BC-23</strain>
        <strain evidence="7 13">NOV-27</strain>
        <strain evidence="6 16">NOV-5</strain>
        <strain evidence="4 17">NOV-71</strain>
        <strain evidence="11 20">NOV-77</strain>
        <strain evidence="2 12">NOV-9</strain>
        <strain evidence="5 21">ONT-3</strain>
        <strain evidence="3 18">SCRP245</strain>
    </source>
</reference>
<dbReference type="Proteomes" id="UP000440367">
    <property type="component" value="Unassembled WGS sequence"/>
</dbReference>
<organism evidence="9 15">
    <name type="scientific">Phytophthora fragariae</name>
    <dbReference type="NCBI Taxonomy" id="53985"/>
    <lineage>
        <taxon>Eukaryota</taxon>
        <taxon>Sar</taxon>
        <taxon>Stramenopiles</taxon>
        <taxon>Oomycota</taxon>
        <taxon>Peronosporomycetes</taxon>
        <taxon>Peronosporales</taxon>
        <taxon>Peronosporaceae</taxon>
        <taxon>Phytophthora</taxon>
    </lineage>
</organism>
<evidence type="ECO:0000313" key="8">
    <source>
        <dbReference type="EMBL" id="KAE9193322.1"/>
    </source>
</evidence>
<evidence type="ECO:0000313" key="17">
    <source>
        <dbReference type="Proteomes" id="UP000441208"/>
    </source>
</evidence>
<dbReference type="EMBL" id="QXFY01001961">
    <property type="protein sequence ID" value="KAE9305784.1"/>
    <property type="molecule type" value="Genomic_DNA"/>
</dbReference>
<dbReference type="AlphaFoldDB" id="A0A6A3X329"/>
<evidence type="ECO:0000313" key="4">
    <source>
        <dbReference type="EMBL" id="KAE9082622.1"/>
    </source>
</evidence>
<dbReference type="EMBL" id="QXGE01001927">
    <property type="protein sequence ID" value="KAE9286740.1"/>
    <property type="molecule type" value="Genomic_DNA"/>
</dbReference>
<evidence type="ECO:0000313" key="18">
    <source>
        <dbReference type="Proteomes" id="UP000460718"/>
    </source>
</evidence>
<dbReference type="Proteomes" id="UP000433483">
    <property type="component" value="Unassembled WGS sequence"/>
</dbReference>
<evidence type="ECO:0000313" key="16">
    <source>
        <dbReference type="Proteomes" id="UP000440732"/>
    </source>
</evidence>
<dbReference type="Proteomes" id="UP000437068">
    <property type="component" value="Unassembled WGS sequence"/>
</dbReference>
<evidence type="ECO:0000313" key="3">
    <source>
        <dbReference type="EMBL" id="KAE8984210.1"/>
    </source>
</evidence>
<dbReference type="EMBL" id="QXFW01001918">
    <property type="protein sequence ID" value="KAE8984210.1"/>
    <property type="molecule type" value="Genomic_DNA"/>
</dbReference>
<evidence type="ECO:0000313" key="9">
    <source>
        <dbReference type="EMBL" id="KAE9195712.1"/>
    </source>
</evidence>
<dbReference type="EMBL" id="QXGF01001977">
    <property type="protein sequence ID" value="KAE8926762.1"/>
    <property type="molecule type" value="Genomic_DNA"/>
</dbReference>
<dbReference type="EMBL" id="QXGB01001977">
    <property type="protein sequence ID" value="KAE9183042.1"/>
    <property type="molecule type" value="Genomic_DNA"/>
</dbReference>
<evidence type="ECO:0000313" key="2">
    <source>
        <dbReference type="EMBL" id="KAE8926762.1"/>
    </source>
</evidence>
<dbReference type="Proteomes" id="UP000440732">
    <property type="component" value="Unassembled WGS sequence"/>
</dbReference>
<name>A0A6A3X329_9STRA</name>
<sequence length="67" mass="7635">MESQVAGSLITSEEDNRSDSRAKRRIPTMNAITMPKLRQISSCLYSKTDSTYSLIVMWSMATGRRIY</sequence>
<dbReference type="EMBL" id="QXGC01001947">
    <property type="protein sequence ID" value="KAE9193322.1"/>
    <property type="molecule type" value="Genomic_DNA"/>
</dbReference>
<evidence type="ECO:0000313" key="15">
    <source>
        <dbReference type="Proteomes" id="UP000440367"/>
    </source>
</evidence>
<dbReference type="Proteomes" id="UP000429523">
    <property type="component" value="Unassembled WGS sequence"/>
</dbReference>
<protein>
    <submittedName>
        <fullName evidence="9">Uncharacterized protein</fullName>
    </submittedName>
</protein>
<evidence type="ECO:0000313" key="20">
    <source>
        <dbReference type="Proteomes" id="UP000486351"/>
    </source>
</evidence>
<comment type="caution">
    <text evidence="9">The sequence shown here is derived from an EMBL/GenBank/DDBJ whole genome shotgun (WGS) entry which is preliminary data.</text>
</comment>
<evidence type="ECO:0000313" key="6">
    <source>
        <dbReference type="EMBL" id="KAE9106860.1"/>
    </source>
</evidence>
<keyword evidence="13" id="KW-1185">Reference proteome</keyword>
<evidence type="ECO:0000313" key="7">
    <source>
        <dbReference type="EMBL" id="KAE9183042.1"/>
    </source>
</evidence>
<evidence type="ECO:0000313" key="19">
    <source>
        <dbReference type="Proteomes" id="UP000476176"/>
    </source>
</evidence>